<name>A0ABC9XWX4_GRUJA</name>
<accession>A0ABC9XWX4</accession>
<proteinExistence type="predicted"/>
<sequence length="159" mass="17663">MAPVWDQYEPVPHPTAAPQLLLQNQYWTSLGPVWDQYGPVLAPHSCPIATSAEPVHTSTDRYGPVPTPHSRPIAASAEPVRDQYGPVWTSSNQYHTPQPPHSYLQNQYGTSMDQYGTSMDQYWQTSTGSPQLPHSCSCRTSTGPVRTSMDQYRHPTAAL</sequence>
<feature type="region of interest" description="Disordered" evidence="1">
    <location>
        <begin position="54"/>
        <end position="109"/>
    </location>
</feature>
<protein>
    <submittedName>
        <fullName evidence="2">Sodium/glucose cotransporter 2-like</fullName>
    </submittedName>
</protein>
<reference evidence="2 3" key="1">
    <citation type="submission" date="2024-06" db="EMBL/GenBank/DDBJ databases">
        <title>The draft genome of Grus japonensis, version 3.</title>
        <authorList>
            <person name="Nabeshima K."/>
            <person name="Suzuki S."/>
            <person name="Onuma M."/>
        </authorList>
    </citation>
    <scope>NUCLEOTIDE SEQUENCE [LARGE SCALE GENOMIC DNA]</scope>
    <source>
        <strain evidence="2 3">451A</strain>
    </source>
</reference>
<organism evidence="2 3">
    <name type="scientific">Grus japonensis</name>
    <name type="common">Japanese crane</name>
    <name type="synonym">Red-crowned crane</name>
    <dbReference type="NCBI Taxonomy" id="30415"/>
    <lineage>
        <taxon>Eukaryota</taxon>
        <taxon>Metazoa</taxon>
        <taxon>Chordata</taxon>
        <taxon>Craniata</taxon>
        <taxon>Vertebrata</taxon>
        <taxon>Euteleostomi</taxon>
        <taxon>Archelosauria</taxon>
        <taxon>Archosauria</taxon>
        <taxon>Dinosauria</taxon>
        <taxon>Saurischia</taxon>
        <taxon>Theropoda</taxon>
        <taxon>Coelurosauria</taxon>
        <taxon>Aves</taxon>
        <taxon>Neognathae</taxon>
        <taxon>Neoaves</taxon>
        <taxon>Gruiformes</taxon>
        <taxon>Gruidae</taxon>
        <taxon>Grus</taxon>
    </lineage>
</organism>
<keyword evidence="3" id="KW-1185">Reference proteome</keyword>
<dbReference type="Proteomes" id="UP001623348">
    <property type="component" value="Unassembled WGS sequence"/>
</dbReference>
<dbReference type="EMBL" id="BAAFJT010000037">
    <property type="protein sequence ID" value="GAB0202238.1"/>
    <property type="molecule type" value="Genomic_DNA"/>
</dbReference>
<feature type="region of interest" description="Disordered" evidence="1">
    <location>
        <begin position="123"/>
        <end position="159"/>
    </location>
</feature>
<dbReference type="AlphaFoldDB" id="A0ABC9XWX4"/>
<feature type="compositionally biased region" description="Polar residues" evidence="1">
    <location>
        <begin position="123"/>
        <end position="150"/>
    </location>
</feature>
<evidence type="ECO:0000313" key="2">
    <source>
        <dbReference type="EMBL" id="GAB0202238.1"/>
    </source>
</evidence>
<evidence type="ECO:0000313" key="3">
    <source>
        <dbReference type="Proteomes" id="UP001623348"/>
    </source>
</evidence>
<evidence type="ECO:0000256" key="1">
    <source>
        <dbReference type="SAM" id="MobiDB-lite"/>
    </source>
</evidence>
<gene>
    <name evidence="2" type="ORF">GRJ2_002689400</name>
</gene>
<comment type="caution">
    <text evidence="2">The sequence shown here is derived from an EMBL/GenBank/DDBJ whole genome shotgun (WGS) entry which is preliminary data.</text>
</comment>